<feature type="compositionally biased region" description="Low complexity" evidence="1">
    <location>
        <begin position="130"/>
        <end position="139"/>
    </location>
</feature>
<dbReference type="InterPro" id="IPR053183">
    <property type="entry name" value="ASL1"/>
</dbReference>
<dbReference type="PANTHER" id="PTHR34154">
    <property type="entry name" value="ALKALI-SENSITIVE LINKAGE PROTEIN 1"/>
    <property type="match status" value="1"/>
</dbReference>
<accession>A0AAJ8MXL5</accession>
<dbReference type="Gene3D" id="3.20.20.80">
    <property type="entry name" value="Glycosidases"/>
    <property type="match status" value="1"/>
</dbReference>
<organism evidence="3 4">
    <name type="scientific">Kwoniella shandongensis</name>
    <dbReference type="NCBI Taxonomy" id="1734106"/>
    <lineage>
        <taxon>Eukaryota</taxon>
        <taxon>Fungi</taxon>
        <taxon>Dikarya</taxon>
        <taxon>Basidiomycota</taxon>
        <taxon>Agaricomycotina</taxon>
        <taxon>Tremellomycetes</taxon>
        <taxon>Tremellales</taxon>
        <taxon>Cryptococcaceae</taxon>
        <taxon>Kwoniella</taxon>
    </lineage>
</organism>
<keyword evidence="4" id="KW-1185">Reference proteome</keyword>
<reference evidence="3" key="1">
    <citation type="submission" date="2017-08" db="EMBL/GenBank/DDBJ databases">
        <authorList>
            <person name="Cuomo C."/>
            <person name="Billmyre B."/>
            <person name="Heitman J."/>
        </authorList>
    </citation>
    <scope>NUCLEOTIDE SEQUENCE</scope>
    <source>
        <strain evidence="3">CBS 12478</strain>
    </source>
</reference>
<dbReference type="PANTHER" id="PTHR34154:SF3">
    <property type="entry name" value="ALKALI-SENSITIVE LINKAGE PROTEIN 1"/>
    <property type="match status" value="1"/>
</dbReference>
<evidence type="ECO:0000256" key="1">
    <source>
        <dbReference type="SAM" id="MobiDB-lite"/>
    </source>
</evidence>
<dbReference type="Pfam" id="PF11790">
    <property type="entry name" value="Glyco_hydro_cc"/>
    <property type="match status" value="1"/>
</dbReference>
<gene>
    <name evidence="3" type="ORF">CI109_103291</name>
</gene>
<name>A0AAJ8MXL5_9TREE</name>
<dbReference type="RefSeq" id="XP_031858514.2">
    <property type="nucleotide sequence ID" value="XM_032007160.2"/>
</dbReference>
<evidence type="ECO:0000313" key="4">
    <source>
        <dbReference type="Proteomes" id="UP000322225"/>
    </source>
</evidence>
<feature type="domain" description="Asl1-like glycosyl hydrolase catalytic" evidence="2">
    <location>
        <begin position="205"/>
        <end position="423"/>
    </location>
</feature>
<dbReference type="GO" id="GO:0071966">
    <property type="term" value="P:fungal-type cell wall polysaccharide metabolic process"/>
    <property type="evidence" value="ECO:0007669"/>
    <property type="project" value="TreeGrafter"/>
</dbReference>
<proteinExistence type="predicted"/>
<dbReference type="GeneID" id="43591328"/>
<dbReference type="SUPFAM" id="SSF51445">
    <property type="entry name" value="(Trans)glycosidases"/>
    <property type="match status" value="1"/>
</dbReference>
<dbReference type="InterPro" id="IPR024655">
    <property type="entry name" value="Asl1_glyco_hydro_catalytic"/>
</dbReference>
<dbReference type="EMBL" id="CP144055">
    <property type="protein sequence ID" value="WWD18836.1"/>
    <property type="molecule type" value="Genomic_DNA"/>
</dbReference>
<evidence type="ECO:0000313" key="3">
    <source>
        <dbReference type="EMBL" id="WWD18836.1"/>
    </source>
</evidence>
<evidence type="ECO:0000259" key="2">
    <source>
        <dbReference type="Pfam" id="PF11790"/>
    </source>
</evidence>
<feature type="compositionally biased region" description="Low complexity" evidence="1">
    <location>
        <begin position="156"/>
        <end position="180"/>
    </location>
</feature>
<dbReference type="AlphaFoldDB" id="A0AAJ8MXL5"/>
<protein>
    <recommendedName>
        <fullName evidence="2">Asl1-like glycosyl hydrolase catalytic domain-containing protein</fullName>
    </recommendedName>
</protein>
<dbReference type="KEGG" id="ksn:43591328"/>
<dbReference type="GO" id="GO:0009277">
    <property type="term" value="C:fungal-type cell wall"/>
    <property type="evidence" value="ECO:0007669"/>
    <property type="project" value="TreeGrafter"/>
</dbReference>
<sequence length="426" mass="44399">MTKKWRSGQHNAALQTNVPLTFDHPTRLETHSSISPIEASKKDNMQLPFQSLFALLPLLPLIAALPAPANHDFDKRDVVVVTETLIVTQTSIVGTTTVPADPDVPAATAPPPVVAAAEVTEPVVPALAPAPSASDVPSAAWPPPAVSSPPAPAAPAPSSSSTEASAAAPPASSASAPAAATNSDSSGGGGKTGLGLTTPGFSSLADSGLGWYWNWGLDAFALPGIEFVPCVWGEKMVEEVAGKTFPEGTTHIMSFNEPDMTNAVGGSDIDAAKAASLHQQWTISLTGANANLKIGAPAVARGSTDWFNAWTTACAGNCKYDFVPIHFYGTNADELISYVKTFPSGGKPIWITEFACWDTSTNSICSSADSYTFMQTTIAWFTSDEGSKLVERWSWFGAMPERAGDGFGLEDAAGGLNDLGKKYLAL</sequence>
<feature type="region of interest" description="Disordered" evidence="1">
    <location>
        <begin position="130"/>
        <end position="191"/>
    </location>
</feature>
<dbReference type="Proteomes" id="UP000322225">
    <property type="component" value="Chromosome 5"/>
</dbReference>
<reference evidence="3" key="2">
    <citation type="submission" date="2024-01" db="EMBL/GenBank/DDBJ databases">
        <title>Comparative genomics of Cryptococcus and Kwoniella reveals pathogenesis evolution and contrasting modes of karyotype evolution via chromosome fusion or intercentromeric recombination.</title>
        <authorList>
            <person name="Coelho M.A."/>
            <person name="David-Palma M."/>
            <person name="Shea T."/>
            <person name="Bowers K."/>
            <person name="McGinley-Smith S."/>
            <person name="Mohammad A.W."/>
            <person name="Gnirke A."/>
            <person name="Yurkov A.M."/>
            <person name="Nowrousian M."/>
            <person name="Sun S."/>
            <person name="Cuomo C.A."/>
            <person name="Heitman J."/>
        </authorList>
    </citation>
    <scope>NUCLEOTIDE SEQUENCE</scope>
    <source>
        <strain evidence="3">CBS 12478</strain>
    </source>
</reference>
<dbReference type="InterPro" id="IPR017853">
    <property type="entry name" value="GH"/>
</dbReference>
<feature type="compositionally biased region" description="Pro residues" evidence="1">
    <location>
        <begin position="140"/>
        <end position="155"/>
    </location>
</feature>